<organism evidence="1 2">
    <name type="scientific">Piscinibacter gummiphilus</name>
    <dbReference type="NCBI Taxonomy" id="946333"/>
    <lineage>
        <taxon>Bacteria</taxon>
        <taxon>Pseudomonadati</taxon>
        <taxon>Pseudomonadota</taxon>
        <taxon>Betaproteobacteria</taxon>
        <taxon>Burkholderiales</taxon>
        <taxon>Sphaerotilaceae</taxon>
        <taxon>Piscinibacter</taxon>
    </lineage>
</organism>
<sequence>MTFTVEKTIRISDVLTIFAVTISLVALMSTLSKDREERERDHASRVRSAAAAMLIKVDRWQALQLSLYQELQPTFVELSEQLLKNYNTRTVRDELWKRISFERSKISAKVVDEQLSSAYSDLIATFPAAREKLQSAHEKLAEAESLVTDSFMAVTEARILPLQNQRESYETAKLGNLLRDAAAFSSRELKRRSDDAAKPLRDYLLSVIAKKDSDIVQASRSGS</sequence>
<dbReference type="STRING" id="946333.A4W93_09840"/>
<accession>A0A1W6L7J1</accession>
<evidence type="ECO:0000313" key="2">
    <source>
        <dbReference type="Proteomes" id="UP000193427"/>
    </source>
</evidence>
<evidence type="ECO:0000313" key="1">
    <source>
        <dbReference type="EMBL" id="ARN20186.1"/>
    </source>
</evidence>
<dbReference type="AlphaFoldDB" id="A0A1W6L7J1"/>
<dbReference type="KEGG" id="rgu:A4W93_09840"/>
<dbReference type="RefSeq" id="WP_085750453.1">
    <property type="nucleotide sequence ID" value="NZ_BSPR01000014.1"/>
</dbReference>
<dbReference type="EMBL" id="CP015118">
    <property type="protein sequence ID" value="ARN20186.1"/>
    <property type="molecule type" value="Genomic_DNA"/>
</dbReference>
<proteinExistence type="predicted"/>
<protein>
    <recommendedName>
        <fullName evidence="3">Chemotaxis methyl-accepting receptor HlyB-like 4HB MCP domain-containing protein</fullName>
    </recommendedName>
</protein>
<gene>
    <name evidence="1" type="ORF">A4W93_09840</name>
</gene>
<dbReference type="Proteomes" id="UP000193427">
    <property type="component" value="Chromosome"/>
</dbReference>
<name>A0A1W6L7J1_9BURK</name>
<keyword evidence="2" id="KW-1185">Reference proteome</keyword>
<reference evidence="1 2" key="1">
    <citation type="submission" date="2016-04" db="EMBL/GenBank/DDBJ databases">
        <title>Complete genome sequence of natural rubber-degrading, novel Gram-negative bacterium, Rhizobacter gummiphilus strain NS21.</title>
        <authorList>
            <person name="Tabata M."/>
            <person name="Kasai D."/>
            <person name="Fukuda M."/>
        </authorList>
    </citation>
    <scope>NUCLEOTIDE SEQUENCE [LARGE SCALE GENOMIC DNA]</scope>
    <source>
        <strain evidence="1 2">NS21</strain>
    </source>
</reference>
<evidence type="ECO:0008006" key="3">
    <source>
        <dbReference type="Google" id="ProtNLM"/>
    </source>
</evidence>